<evidence type="ECO:0000256" key="1">
    <source>
        <dbReference type="SAM" id="MobiDB-lite"/>
    </source>
</evidence>
<organism evidence="2 3">
    <name type="scientific">Apiospora phragmitis</name>
    <dbReference type="NCBI Taxonomy" id="2905665"/>
    <lineage>
        <taxon>Eukaryota</taxon>
        <taxon>Fungi</taxon>
        <taxon>Dikarya</taxon>
        <taxon>Ascomycota</taxon>
        <taxon>Pezizomycotina</taxon>
        <taxon>Sordariomycetes</taxon>
        <taxon>Xylariomycetidae</taxon>
        <taxon>Amphisphaeriales</taxon>
        <taxon>Apiosporaceae</taxon>
        <taxon>Apiospora</taxon>
    </lineage>
</organism>
<dbReference type="InterPro" id="IPR036779">
    <property type="entry name" value="LysM_dom_sf"/>
</dbReference>
<protein>
    <recommendedName>
        <fullName evidence="4">LysM domain-containing protein</fullName>
    </recommendedName>
</protein>
<evidence type="ECO:0008006" key="4">
    <source>
        <dbReference type="Google" id="ProtNLM"/>
    </source>
</evidence>
<feature type="region of interest" description="Disordered" evidence="1">
    <location>
        <begin position="102"/>
        <end position="161"/>
    </location>
</feature>
<accession>A0ABR1T7U0</accession>
<feature type="region of interest" description="Disordered" evidence="1">
    <location>
        <begin position="372"/>
        <end position="475"/>
    </location>
</feature>
<feature type="compositionally biased region" description="Polar residues" evidence="1">
    <location>
        <begin position="321"/>
        <end position="331"/>
    </location>
</feature>
<evidence type="ECO:0000313" key="2">
    <source>
        <dbReference type="EMBL" id="KAK8042670.1"/>
    </source>
</evidence>
<feature type="compositionally biased region" description="Polar residues" evidence="1">
    <location>
        <begin position="428"/>
        <end position="439"/>
    </location>
</feature>
<reference evidence="2 3" key="1">
    <citation type="submission" date="2023-01" db="EMBL/GenBank/DDBJ databases">
        <title>Analysis of 21 Apiospora genomes using comparative genomics revels a genus with tremendous synthesis potential of carbohydrate active enzymes and secondary metabolites.</title>
        <authorList>
            <person name="Sorensen T."/>
        </authorList>
    </citation>
    <scope>NUCLEOTIDE SEQUENCE [LARGE SCALE GENOMIC DNA]</scope>
    <source>
        <strain evidence="2 3">CBS 135458</strain>
    </source>
</reference>
<dbReference type="GeneID" id="92097625"/>
<feature type="region of interest" description="Disordered" evidence="1">
    <location>
        <begin position="294"/>
        <end position="335"/>
    </location>
</feature>
<gene>
    <name evidence="2" type="ORF">PG994_013153</name>
</gene>
<keyword evidence="3" id="KW-1185">Reference proteome</keyword>
<feature type="compositionally biased region" description="Low complexity" evidence="1">
    <location>
        <begin position="28"/>
        <end position="46"/>
    </location>
</feature>
<feature type="compositionally biased region" description="Polar residues" evidence="1">
    <location>
        <begin position="599"/>
        <end position="611"/>
    </location>
</feature>
<feature type="compositionally biased region" description="Polar residues" evidence="1">
    <location>
        <begin position="102"/>
        <end position="118"/>
    </location>
</feature>
<dbReference type="Proteomes" id="UP001480595">
    <property type="component" value="Unassembled WGS sequence"/>
</dbReference>
<feature type="compositionally biased region" description="Polar residues" evidence="1">
    <location>
        <begin position="375"/>
        <end position="388"/>
    </location>
</feature>
<name>A0ABR1T7U0_9PEZI</name>
<sequence>MSSTALMPAGVDGESRPRNRRGPSANDASSNPLASRSSPRLSPAPSGGISPLPVTRLSTSKLTASGRSSPVTSSFSKGLLDGQWAPSWASVQELASSILTGGESGYNSESSQPNSRSAGKSRQKSAWKTLGANGSKNASRNLPDNWGPSPPTKSGRPKAEDIAAGSLAEREAALKARKTASVLESYEGVNGGLDVTGKFKRRNSDENLAGTQSEQAVEDQLVYLHHVLPTDTYAGLILRYRCQDHAFRKTNGLWARDNIQVRKHLMIPVDACEVKGRPCEAPNYFNRKVDHLATTPQPESSIQSGMADSWPNERSLHEDSFNPQKAKSQSLPKEDQPWTHVRWVKIDGVDNAVEIVRVPRRAVGFFPPRRKKSVRTVSAFSSPRQSLDLSRGVTGGSSEPAIDSPGDWSSRRQSSISGAQRPPAGSFGASSSTGRSRGNSLVGPSDGAPAWMRRPGGVGTMGRSTRAPGPAKDSLNTWVNKRLPKGFNIDSMPSMSVMGSESAHWGFNNTKTDDATGIVESPFEDGRDTNAMTSKQGMGLEQAAATVETWLRGAWAKRPSTPRLSSTRRPAEDLDLIELTDTNSDDGRPRTPLRMPETNLLNSGYVGTSARNDGEGTIRGRSTTSVVKDKKDD</sequence>
<feature type="region of interest" description="Disordered" evidence="1">
    <location>
        <begin position="558"/>
        <end position="633"/>
    </location>
</feature>
<comment type="caution">
    <text evidence="2">The sequence shown here is derived from an EMBL/GenBank/DDBJ whole genome shotgun (WGS) entry which is preliminary data.</text>
</comment>
<feature type="compositionally biased region" description="Polar residues" evidence="1">
    <location>
        <begin position="126"/>
        <end position="142"/>
    </location>
</feature>
<dbReference type="RefSeq" id="XP_066709523.1">
    <property type="nucleotide sequence ID" value="XM_066864562.1"/>
</dbReference>
<dbReference type="Gene3D" id="3.10.350.10">
    <property type="entry name" value="LysM domain"/>
    <property type="match status" value="1"/>
</dbReference>
<proteinExistence type="predicted"/>
<feature type="compositionally biased region" description="Polar residues" evidence="1">
    <location>
        <begin position="56"/>
        <end position="76"/>
    </location>
</feature>
<evidence type="ECO:0000313" key="3">
    <source>
        <dbReference type="Proteomes" id="UP001480595"/>
    </source>
</evidence>
<dbReference type="EMBL" id="JAQQWL010000013">
    <property type="protein sequence ID" value="KAK8042670.1"/>
    <property type="molecule type" value="Genomic_DNA"/>
</dbReference>
<feature type="compositionally biased region" description="Low complexity" evidence="1">
    <location>
        <begin position="558"/>
        <end position="568"/>
    </location>
</feature>
<feature type="region of interest" description="Disordered" evidence="1">
    <location>
        <begin position="1"/>
        <end position="79"/>
    </location>
</feature>
<feature type="compositionally biased region" description="Polar residues" evidence="1">
    <location>
        <begin position="294"/>
        <end position="306"/>
    </location>
</feature>